<dbReference type="Proteomes" id="UP000326570">
    <property type="component" value="Unassembled WGS sequence"/>
</dbReference>
<comment type="caution">
    <text evidence="1">The sequence shown here is derived from an EMBL/GenBank/DDBJ whole genome shotgun (WGS) entry which is preliminary data.</text>
</comment>
<dbReference type="NCBIfam" id="TIGR03512">
    <property type="entry name" value="GldD_lipo"/>
    <property type="match status" value="1"/>
</dbReference>
<gene>
    <name evidence="1" type="primary">gldD</name>
    <name evidence="1" type="ORF">F0P94_17665</name>
</gene>
<dbReference type="PROSITE" id="PS51257">
    <property type="entry name" value="PROKAR_LIPOPROTEIN"/>
    <property type="match status" value="1"/>
</dbReference>
<organism evidence="1 2">
    <name type="scientific">Adhaeribacter soli</name>
    <dbReference type="NCBI Taxonomy" id="2607655"/>
    <lineage>
        <taxon>Bacteria</taxon>
        <taxon>Pseudomonadati</taxon>
        <taxon>Bacteroidota</taxon>
        <taxon>Cytophagia</taxon>
        <taxon>Cytophagales</taxon>
        <taxon>Hymenobacteraceae</taxon>
        <taxon>Adhaeribacter</taxon>
    </lineage>
</organism>
<keyword evidence="2" id="KW-1185">Reference proteome</keyword>
<keyword evidence="1" id="KW-0449">Lipoprotein</keyword>
<evidence type="ECO:0000313" key="2">
    <source>
        <dbReference type="Proteomes" id="UP000326570"/>
    </source>
</evidence>
<reference evidence="1 2" key="1">
    <citation type="submission" date="2019-09" db="EMBL/GenBank/DDBJ databases">
        <title>Genome sequence of Adhaeribacter sp. M2.</title>
        <authorList>
            <person name="Srinivasan S."/>
        </authorList>
    </citation>
    <scope>NUCLEOTIDE SEQUENCE [LARGE SCALE GENOMIC DNA]</scope>
    <source>
        <strain evidence="1 2">M2</strain>
    </source>
</reference>
<accession>A0A5N1IIC8</accession>
<dbReference type="AlphaFoldDB" id="A0A5N1IIC8"/>
<dbReference type="EMBL" id="VTWT01000012">
    <property type="protein sequence ID" value="KAA9325415.1"/>
    <property type="molecule type" value="Genomic_DNA"/>
</dbReference>
<dbReference type="RefSeq" id="WP_150905529.1">
    <property type="nucleotide sequence ID" value="NZ_VTWT01000012.1"/>
</dbReference>
<protein>
    <submittedName>
        <fullName evidence="1">Gliding motility lipoprotein GldD</fullName>
    </submittedName>
</protein>
<dbReference type="InterPro" id="IPR019850">
    <property type="entry name" value="GldD-like"/>
</dbReference>
<proteinExistence type="predicted"/>
<name>A0A5N1IIC8_9BACT</name>
<dbReference type="Pfam" id="PF25593">
    <property type="entry name" value="GldD_lipo"/>
    <property type="match status" value="1"/>
</dbReference>
<sequence length="213" mass="24719">MLLPIKFPKSFPLVFSAFSLLFFSACEPEYTPKPKGYNRIDLPEPKYQPLKEKHPYYFEYSAYAKTLRDSSGISEPHWINVYYPRHKANVQLTYKAINNDPKTFYALVEDARKLTSKHEIKAYGIEEAQLKTPKGLTAFVFELEGEVPSQFQFYVSDTTRHFLRGALYFRTATANDSLAPVIEFIKKDVIHMLNTLEWTDVKTGETLGRTRKK</sequence>
<evidence type="ECO:0000313" key="1">
    <source>
        <dbReference type="EMBL" id="KAA9325415.1"/>
    </source>
</evidence>